<evidence type="ECO:0000313" key="2">
    <source>
        <dbReference type="EMBL" id="SEG82453.1"/>
    </source>
</evidence>
<feature type="region of interest" description="Disordered" evidence="1">
    <location>
        <begin position="1"/>
        <end position="27"/>
    </location>
</feature>
<sequence length="75" mass="7839">MGRGLWTPKSQAAGERPGGRPRMAARGRVPVPAGTSFAGGYLLGLDLECDLVLRFDLVLPSLSGSHSYPGVPCSQ</sequence>
<organism evidence="2 3">
    <name type="scientific">Thermomonospora echinospora</name>
    <dbReference type="NCBI Taxonomy" id="1992"/>
    <lineage>
        <taxon>Bacteria</taxon>
        <taxon>Bacillati</taxon>
        <taxon>Actinomycetota</taxon>
        <taxon>Actinomycetes</taxon>
        <taxon>Streptosporangiales</taxon>
        <taxon>Thermomonosporaceae</taxon>
        <taxon>Thermomonospora</taxon>
    </lineage>
</organism>
<dbReference type="AlphaFoldDB" id="A0A1H6DCB3"/>
<dbReference type="Proteomes" id="UP000236723">
    <property type="component" value="Unassembled WGS sequence"/>
</dbReference>
<proteinExistence type="predicted"/>
<dbReference type="EMBL" id="FNVO01000015">
    <property type="protein sequence ID" value="SEG82453.1"/>
    <property type="molecule type" value="Genomic_DNA"/>
</dbReference>
<keyword evidence="3" id="KW-1185">Reference proteome</keyword>
<gene>
    <name evidence="2" type="ORF">SAMN04489712_11528</name>
</gene>
<name>A0A1H6DCB3_9ACTN</name>
<protein>
    <submittedName>
        <fullName evidence="2">Uncharacterized protein</fullName>
    </submittedName>
</protein>
<evidence type="ECO:0000313" key="3">
    <source>
        <dbReference type="Proteomes" id="UP000236723"/>
    </source>
</evidence>
<accession>A0A1H6DCB3</accession>
<evidence type="ECO:0000256" key="1">
    <source>
        <dbReference type="SAM" id="MobiDB-lite"/>
    </source>
</evidence>
<reference evidence="3" key="1">
    <citation type="submission" date="2016-10" db="EMBL/GenBank/DDBJ databases">
        <authorList>
            <person name="Varghese N."/>
            <person name="Submissions S."/>
        </authorList>
    </citation>
    <scope>NUCLEOTIDE SEQUENCE [LARGE SCALE GENOMIC DNA]</scope>
    <source>
        <strain evidence="3">DSM 43163</strain>
    </source>
</reference>
<feature type="compositionally biased region" description="Low complexity" evidence="1">
    <location>
        <begin position="12"/>
        <end position="27"/>
    </location>
</feature>